<dbReference type="CDD" id="cd24053">
    <property type="entry name" value="ASKHA_NBD_EcPPX-GppA-like"/>
    <property type="match status" value="1"/>
</dbReference>
<evidence type="ECO:0000313" key="5">
    <source>
        <dbReference type="EMBL" id="TMO71083.1"/>
    </source>
</evidence>
<proteinExistence type="predicted"/>
<dbReference type="OrthoDB" id="9793035at2"/>
<dbReference type="InterPro" id="IPR030673">
    <property type="entry name" value="PyroPPase_GppA_Ppx"/>
</dbReference>
<dbReference type="GO" id="GO:0004309">
    <property type="term" value="F:exopolyphosphatase activity"/>
    <property type="evidence" value="ECO:0007669"/>
    <property type="project" value="TreeGrafter"/>
</dbReference>
<dbReference type="Pfam" id="PF02541">
    <property type="entry name" value="Ppx-GppA"/>
    <property type="match status" value="1"/>
</dbReference>
<reference evidence="4 7" key="1">
    <citation type="submission" date="2018-01" db="EMBL/GenBank/DDBJ databases">
        <authorList>
            <person name="Paulsen S."/>
            <person name="Gram L.K."/>
        </authorList>
    </citation>
    <scope>NUCLEOTIDE SEQUENCE [LARGE SCALE GENOMIC DNA]</scope>
    <source>
        <strain evidence="4 7">S3790</strain>
        <strain evidence="5">S3895</strain>
    </source>
</reference>
<evidence type="ECO:0000259" key="3">
    <source>
        <dbReference type="Pfam" id="PF21447"/>
    </source>
</evidence>
<dbReference type="GO" id="GO:0006798">
    <property type="term" value="P:polyphosphate catabolic process"/>
    <property type="evidence" value="ECO:0007669"/>
    <property type="project" value="TreeGrafter"/>
</dbReference>
<comment type="caution">
    <text evidence="4">The sequence shown here is derived from an EMBL/GenBank/DDBJ whole genome shotgun (WGS) entry which is preliminary data.</text>
</comment>
<dbReference type="Pfam" id="PF21447">
    <property type="entry name" value="Ppx-GppA_III"/>
    <property type="match status" value="1"/>
</dbReference>
<dbReference type="Proteomes" id="UP000307217">
    <property type="component" value="Unassembled WGS sequence"/>
</dbReference>
<dbReference type="EMBL" id="PNBW01000117">
    <property type="protein sequence ID" value="TMO71083.1"/>
    <property type="molecule type" value="Genomic_DNA"/>
</dbReference>
<keyword evidence="6" id="KW-1185">Reference proteome</keyword>
<dbReference type="AlphaFoldDB" id="A0A5S3UZV2"/>
<protein>
    <submittedName>
        <fullName evidence="4">Exopolyphosphatase</fullName>
    </submittedName>
</protein>
<evidence type="ECO:0000313" key="7">
    <source>
        <dbReference type="Proteomes" id="UP000307217"/>
    </source>
</evidence>
<dbReference type="InterPro" id="IPR003695">
    <property type="entry name" value="Ppx_GppA_N"/>
</dbReference>
<dbReference type="Proteomes" id="UP000307164">
    <property type="component" value="Unassembled WGS sequence"/>
</dbReference>
<reference evidence="6 7" key="2">
    <citation type="submission" date="2019-06" db="EMBL/GenBank/DDBJ databases">
        <title>Co-occurence of chitin degradation, pigmentation and bioactivity in marine Pseudoalteromonas.</title>
        <authorList>
            <person name="Sonnenschein E.C."/>
            <person name="Bech P.K."/>
        </authorList>
    </citation>
    <scope>NUCLEOTIDE SEQUENCE [LARGE SCALE GENOMIC DNA]</scope>
    <source>
        <strain evidence="7">S3790</strain>
        <strain evidence="5 6">S3895</strain>
    </source>
</reference>
<dbReference type="PIRSF" id="PIRSF001267">
    <property type="entry name" value="Pyrophosphatase_GppA_Ppx"/>
    <property type="match status" value="1"/>
</dbReference>
<sequence length="493" mass="56379">MNTEYPSIAAVDLGSNSFHLLVARHVDGRFQILHKEKQRVYLAAGLDDDYYLSQDAIARALHVLQQFSTTLESFPHSHVQVVATYTLRNSKNIHYFLRKAHRCFPFKINVISGQEEARLIYQGVANYIHSDHNRLVIDIGGGSTELVIGRHFEHQHLASRNMGCETITKQFFADGKLSVQRFNHAQIKAEQDVESITATYLNTGWKTCLGTSGTIKTLVAINQANFAQSLLTLHSLEQIKALLLAQNHIEQINIKGLPTERHSNIVGGLVILIAVFKQLDITTLDYCDHSLREGLLNEMQRNEARDIRSRTIQTLSEHYTVDTVHSANICKTLQRLFKAVKKTWQLTSFDLQMLHWAAQLHEVGLTINSSGLHKHSAYIVMHSQLPGFTQEQQLMLSSLIRFHRKKIKLTELNVLNDEQQQTLRKLLPILRLAVIFNQKRQHQPLPVIALQAQDEQLSITIDQNWLNKHTILLADLQQEQHYLKPLNIILLIR</sequence>
<dbReference type="FunFam" id="3.30.420.40:FF:000023">
    <property type="entry name" value="Guanosine-5'-triphosphate,3'-diphosphate pyrophosphatase"/>
    <property type="match status" value="1"/>
</dbReference>
<dbReference type="InterPro" id="IPR048950">
    <property type="entry name" value="Ppx_GppA_C"/>
</dbReference>
<gene>
    <name evidence="4" type="ORF">CWC19_19310</name>
    <name evidence="5" type="ORF">CWC20_18500</name>
</gene>
<dbReference type="Gene3D" id="1.10.3210.10">
    <property type="entry name" value="Hypothetical protein af1432"/>
    <property type="match status" value="1"/>
</dbReference>
<keyword evidence="1" id="KW-0378">Hydrolase</keyword>
<dbReference type="Gene3D" id="3.30.420.150">
    <property type="entry name" value="Exopolyphosphatase. Domain 2"/>
    <property type="match status" value="1"/>
</dbReference>
<accession>A0A5S3UZV2</accession>
<dbReference type="EMBL" id="PNBX01000120">
    <property type="protein sequence ID" value="TMO63198.1"/>
    <property type="molecule type" value="Genomic_DNA"/>
</dbReference>
<evidence type="ECO:0000259" key="2">
    <source>
        <dbReference type="Pfam" id="PF02541"/>
    </source>
</evidence>
<feature type="domain" description="Ppx/GppA phosphatase C-terminal" evidence="3">
    <location>
        <begin position="307"/>
        <end position="480"/>
    </location>
</feature>
<reference evidence="4" key="3">
    <citation type="submission" date="2019-09" db="EMBL/GenBank/DDBJ databases">
        <title>Co-occurence of chitin degradation, pigmentation and bioactivity in marine Pseudoalteromonas.</title>
        <authorList>
            <person name="Sonnenschein E.C."/>
            <person name="Bech P.K."/>
        </authorList>
    </citation>
    <scope>NUCLEOTIDE SEQUENCE</scope>
    <source>
        <strain evidence="4">S3790</strain>
    </source>
</reference>
<dbReference type="PANTHER" id="PTHR30005:SF14">
    <property type="entry name" value="EXOPOLYPHOSPHATASE"/>
    <property type="match status" value="1"/>
</dbReference>
<evidence type="ECO:0000313" key="4">
    <source>
        <dbReference type="EMBL" id="TMO63198.1"/>
    </source>
</evidence>
<evidence type="ECO:0000256" key="1">
    <source>
        <dbReference type="ARBA" id="ARBA00022801"/>
    </source>
</evidence>
<dbReference type="InterPro" id="IPR043129">
    <property type="entry name" value="ATPase_NBD"/>
</dbReference>
<dbReference type="Gene3D" id="3.30.420.40">
    <property type="match status" value="1"/>
</dbReference>
<feature type="domain" description="Ppx/GppA phosphatase N-terminal" evidence="2">
    <location>
        <begin position="21"/>
        <end position="301"/>
    </location>
</feature>
<dbReference type="SUPFAM" id="SSF53067">
    <property type="entry name" value="Actin-like ATPase domain"/>
    <property type="match status" value="2"/>
</dbReference>
<dbReference type="RefSeq" id="WP_138593531.1">
    <property type="nucleotide sequence ID" value="NZ_PNBW01000117.1"/>
</dbReference>
<organism evidence="4 7">
    <name type="scientific">Pseudoalteromonas aurantia</name>
    <dbReference type="NCBI Taxonomy" id="43654"/>
    <lineage>
        <taxon>Bacteria</taxon>
        <taxon>Pseudomonadati</taxon>
        <taxon>Pseudomonadota</taxon>
        <taxon>Gammaproteobacteria</taxon>
        <taxon>Alteromonadales</taxon>
        <taxon>Pseudoalteromonadaceae</taxon>
        <taxon>Pseudoalteromonas</taxon>
    </lineage>
</organism>
<dbReference type="SUPFAM" id="SSF109604">
    <property type="entry name" value="HD-domain/PDEase-like"/>
    <property type="match status" value="1"/>
</dbReference>
<evidence type="ECO:0000313" key="6">
    <source>
        <dbReference type="Proteomes" id="UP000307164"/>
    </source>
</evidence>
<name>A0A5S3UZV2_9GAMM</name>
<dbReference type="PANTHER" id="PTHR30005">
    <property type="entry name" value="EXOPOLYPHOSPHATASE"/>
    <property type="match status" value="1"/>
</dbReference>
<dbReference type="InterPro" id="IPR050273">
    <property type="entry name" value="GppA/Ppx_hydrolase"/>
</dbReference>